<dbReference type="InterPro" id="IPR001270">
    <property type="entry name" value="ClpA/B"/>
</dbReference>
<dbReference type="Pfam" id="PF02861">
    <property type="entry name" value="Clp_N"/>
    <property type="match status" value="1"/>
</dbReference>
<feature type="region of interest" description="Disordered" evidence="8">
    <location>
        <begin position="515"/>
        <end position="556"/>
    </location>
</feature>
<dbReference type="RefSeq" id="WP_378168206.1">
    <property type="nucleotide sequence ID" value="NZ_JBHSBU010000002.1"/>
</dbReference>
<dbReference type="InterPro" id="IPR019489">
    <property type="entry name" value="Clp_ATPase_C"/>
</dbReference>
<dbReference type="SMART" id="SM01086">
    <property type="entry name" value="ClpB_D2-small"/>
    <property type="match status" value="1"/>
</dbReference>
<evidence type="ECO:0000256" key="6">
    <source>
        <dbReference type="ARBA" id="ARBA00025613"/>
    </source>
</evidence>
<dbReference type="InterPro" id="IPR036628">
    <property type="entry name" value="Clp_N_dom_sf"/>
</dbReference>
<evidence type="ECO:0000256" key="2">
    <source>
        <dbReference type="ARBA" id="ARBA00022737"/>
    </source>
</evidence>
<keyword evidence="2 7" id="KW-0677">Repeat</keyword>
<dbReference type="EMBL" id="JBHSBU010000002">
    <property type="protein sequence ID" value="MFC4161741.1"/>
    <property type="molecule type" value="Genomic_DNA"/>
</dbReference>
<dbReference type="InterPro" id="IPR018368">
    <property type="entry name" value="ClpA/B_CS1"/>
</dbReference>
<evidence type="ECO:0000313" key="10">
    <source>
        <dbReference type="EMBL" id="MFC4161741.1"/>
    </source>
</evidence>
<evidence type="ECO:0000256" key="1">
    <source>
        <dbReference type="ARBA" id="ARBA00008675"/>
    </source>
</evidence>
<feature type="domain" description="Clp R" evidence="9">
    <location>
        <begin position="10"/>
        <end position="155"/>
    </location>
</feature>
<dbReference type="SUPFAM" id="SSF52540">
    <property type="entry name" value="P-loop containing nucleoside triphosphate hydrolases"/>
    <property type="match status" value="2"/>
</dbReference>
<sequence>MSEISRAALFGKLNPLLYKAVESATVFAKLRGHPKVELAHWLNQVVNLDDSDLHRVARHFGIDAGRLAGDLTGFIERLPKNSTSVDLSIDLENAVERAWVYATLKYSDARVRGAHLLLAILRTKYLRDALFKISNEFQRIDDNVLANQLTAIVANSPEDKMAHAETQGAPGEASDAIAPAAMGKQEALGRYSVDLTERAKKGELDPVTGRDDEIRQMIDILMRRRQNNPILTGEAGVGKTAVVEGMALRIARGDVPPLLKDVSLRTLDIGLLQAGASMKGEFENRLRQVIDEVQASPKPIILFIDEAHTLIGAGGAAGTGDAANLLKPALARGTLRTIAATTWSEYKRHIEKDPALTRRFQVVQVHEPDEAKATAMLRGIVGQLEKHHRVQILDQALAAAVKLSHRYIPARQLPDKAVSLIDTACARVAVSQHAIPADLENARRRVEALETERNILRREEAIGHDRAERCAAIDAELDKLNGEIATLDGRWEQEKALADQILALRAELRALSIDPDSGKQTEAEGKPAEAATEPSAEAAGSEGSEAAESAMSEAERAAKRETLIGELRGLEHELAELQGDSPLILPSVDEQVVAAVVADWTGIPVGRMVKNEIEAVLKLSSTLAERVIGQDHGLEAIARRIQTSRAKLDDPNKPIGVFLLVGPSGVGKTETALALAELLYGGEQNLISINMSEFQEAHTVSTLKGAPPGYVGYGEGGVLTEAVRRRPYSVVLLDEIEKAHPDVHEIFFQVFDKGWMEDGEGRYIDFKNTVILLTSNVGSDLVMHLCRNPEETPTPEAISRALRDPLLDVFPAALLGRLTTVPYYPLNDATLAAIIRLQLGRIVRRLAANHGITLSYDDALVQLVGSRCQEIESGGRMIDAILTQTVLPRLSTEILTRMSQAQPLSRITLGVDEGDIAYHFE</sequence>
<dbReference type="Gene3D" id="3.40.50.300">
    <property type="entry name" value="P-loop containing nucleotide triphosphate hydrolases"/>
    <property type="match status" value="3"/>
</dbReference>
<dbReference type="PANTHER" id="PTHR11638">
    <property type="entry name" value="ATP-DEPENDENT CLP PROTEASE"/>
    <property type="match status" value="1"/>
</dbReference>
<keyword evidence="11" id="KW-1185">Reference proteome</keyword>
<comment type="function">
    <text evidence="6">Part of a stress-induced multi-chaperone system, it is involved in the recovery of the cell from heat-induced damage, in cooperation with DnaK, DnaJ and GrpE. Acts before DnaK, in the processing of protein aggregates. Protein binding stimulates the ATPase activity; ATP hydrolysis unfolds the denatured protein aggregates, which probably helps expose new hydrophobic binding sites on the surface of ClpB-bound aggregates, contributing to the solubilization and refolding of denatured protein aggregates by DnaK.</text>
</comment>
<evidence type="ECO:0000259" key="9">
    <source>
        <dbReference type="PROSITE" id="PS51903"/>
    </source>
</evidence>
<evidence type="ECO:0000256" key="7">
    <source>
        <dbReference type="PROSITE-ProRule" id="PRU01251"/>
    </source>
</evidence>
<evidence type="ECO:0000256" key="4">
    <source>
        <dbReference type="ARBA" id="ARBA00022840"/>
    </source>
</evidence>
<dbReference type="NCBIfam" id="TIGR03345">
    <property type="entry name" value="VI_ClpV1"/>
    <property type="match status" value="1"/>
</dbReference>
<comment type="similarity">
    <text evidence="1">Belongs to the ClpA/ClpB family.</text>
</comment>
<name>A0ABV8MXI8_9NEIS</name>
<comment type="caution">
    <text evidence="10">The sequence shown here is derived from an EMBL/GenBank/DDBJ whole genome shotgun (WGS) entry which is preliminary data.</text>
</comment>
<evidence type="ECO:0000313" key="11">
    <source>
        <dbReference type="Proteomes" id="UP001595791"/>
    </source>
</evidence>
<dbReference type="InterPro" id="IPR004176">
    <property type="entry name" value="Clp_R_N"/>
</dbReference>
<accession>A0ABV8MXI8</accession>
<evidence type="ECO:0000256" key="3">
    <source>
        <dbReference type="ARBA" id="ARBA00022741"/>
    </source>
</evidence>
<proteinExistence type="inferred from homology"/>
<feature type="compositionally biased region" description="Basic and acidic residues" evidence="8">
    <location>
        <begin position="516"/>
        <end position="527"/>
    </location>
</feature>
<dbReference type="Pfam" id="PF07724">
    <property type="entry name" value="AAA_2"/>
    <property type="match status" value="1"/>
</dbReference>
<dbReference type="PRINTS" id="PR00300">
    <property type="entry name" value="CLPPROTEASEA"/>
</dbReference>
<dbReference type="PROSITE" id="PS51903">
    <property type="entry name" value="CLP_R"/>
    <property type="match status" value="1"/>
</dbReference>
<evidence type="ECO:0000256" key="5">
    <source>
        <dbReference type="ARBA" id="ARBA00023186"/>
    </source>
</evidence>
<keyword evidence="4" id="KW-0067">ATP-binding</keyword>
<protein>
    <submittedName>
        <fullName evidence="10">Type VI secretion system ATPase TssH</fullName>
    </submittedName>
</protein>
<feature type="compositionally biased region" description="Low complexity" evidence="8">
    <location>
        <begin position="528"/>
        <end position="552"/>
    </location>
</feature>
<gene>
    <name evidence="10" type="primary">tssH</name>
    <name evidence="10" type="synonym">clpV</name>
    <name evidence="10" type="ORF">ACFOW7_20605</name>
</gene>
<dbReference type="InterPro" id="IPR050130">
    <property type="entry name" value="ClpA_ClpB"/>
</dbReference>
<evidence type="ECO:0000256" key="8">
    <source>
        <dbReference type="SAM" id="MobiDB-lite"/>
    </source>
</evidence>
<keyword evidence="3" id="KW-0547">Nucleotide-binding</keyword>
<dbReference type="Gene3D" id="1.10.8.60">
    <property type="match status" value="1"/>
</dbReference>
<dbReference type="InterPro" id="IPR027417">
    <property type="entry name" value="P-loop_NTPase"/>
</dbReference>
<dbReference type="SMART" id="SM00382">
    <property type="entry name" value="AAA"/>
    <property type="match status" value="2"/>
</dbReference>
<dbReference type="InterPro" id="IPR017729">
    <property type="entry name" value="ATPase_T6SS_ClpV1"/>
</dbReference>
<organism evidence="10 11">
    <name type="scientific">Chitinimonas lacunae</name>
    <dbReference type="NCBI Taxonomy" id="1963018"/>
    <lineage>
        <taxon>Bacteria</taxon>
        <taxon>Pseudomonadati</taxon>
        <taxon>Pseudomonadota</taxon>
        <taxon>Betaproteobacteria</taxon>
        <taxon>Neisseriales</taxon>
        <taxon>Chitinibacteraceae</taxon>
        <taxon>Chitinimonas</taxon>
    </lineage>
</organism>
<dbReference type="PANTHER" id="PTHR11638:SF184">
    <property type="entry name" value="ATPASE WITH CHAPERONE ACTIVITY"/>
    <property type="match status" value="1"/>
</dbReference>
<dbReference type="Gene3D" id="1.10.1780.10">
    <property type="entry name" value="Clp, N-terminal domain"/>
    <property type="match status" value="1"/>
</dbReference>
<dbReference type="InterPro" id="IPR003593">
    <property type="entry name" value="AAA+_ATPase"/>
</dbReference>
<dbReference type="InterPro" id="IPR041546">
    <property type="entry name" value="ClpA/ClpB_AAA_lid"/>
</dbReference>
<dbReference type="Pfam" id="PF00004">
    <property type="entry name" value="AAA"/>
    <property type="match status" value="1"/>
</dbReference>
<dbReference type="Pfam" id="PF10431">
    <property type="entry name" value="ClpB_D2-small"/>
    <property type="match status" value="1"/>
</dbReference>
<dbReference type="SUPFAM" id="SSF81923">
    <property type="entry name" value="Double Clp-N motif"/>
    <property type="match status" value="1"/>
</dbReference>
<dbReference type="CDD" id="cd19499">
    <property type="entry name" value="RecA-like_ClpB_Hsp104-like"/>
    <property type="match status" value="1"/>
</dbReference>
<dbReference type="InterPro" id="IPR003959">
    <property type="entry name" value="ATPase_AAA_core"/>
</dbReference>
<keyword evidence="5" id="KW-0143">Chaperone</keyword>
<reference evidence="11" key="1">
    <citation type="journal article" date="2019" name="Int. J. Syst. Evol. Microbiol.">
        <title>The Global Catalogue of Microorganisms (GCM) 10K type strain sequencing project: providing services to taxonomists for standard genome sequencing and annotation.</title>
        <authorList>
            <consortium name="The Broad Institute Genomics Platform"/>
            <consortium name="The Broad Institute Genome Sequencing Center for Infectious Disease"/>
            <person name="Wu L."/>
            <person name="Ma J."/>
        </authorList>
    </citation>
    <scope>NUCLEOTIDE SEQUENCE [LARGE SCALE GENOMIC DNA]</scope>
    <source>
        <strain evidence="11">LMG 29894</strain>
    </source>
</reference>
<dbReference type="Proteomes" id="UP001595791">
    <property type="component" value="Unassembled WGS sequence"/>
</dbReference>
<dbReference type="CDD" id="cd00009">
    <property type="entry name" value="AAA"/>
    <property type="match status" value="1"/>
</dbReference>
<dbReference type="PROSITE" id="PS00870">
    <property type="entry name" value="CLPAB_1"/>
    <property type="match status" value="1"/>
</dbReference>
<dbReference type="Pfam" id="PF17871">
    <property type="entry name" value="AAA_lid_9"/>
    <property type="match status" value="1"/>
</dbReference>